<sequence>MFHGYITGVTSFSWPFQFIESNPWIHVAHFIGLMIVVLLNSIAWIQYVPKPEATKSHIVTNTLFQGLCNMALLIWKTFFFSFSVLKEEENMYIVIQIVSAIFFETFLPRILGVNTHSRWHEWIYCRLSLLCDPFGTWFWVPAFISFQSV</sequence>
<evidence type="ECO:0000256" key="1">
    <source>
        <dbReference type="SAM" id="Phobius"/>
    </source>
</evidence>
<proteinExistence type="predicted"/>
<reference evidence="2" key="1">
    <citation type="submission" date="2023-07" db="EMBL/GenBank/DDBJ databases">
        <title>Chromosome-level genome assembly of Artemia franciscana.</title>
        <authorList>
            <person name="Jo E."/>
        </authorList>
    </citation>
    <scope>NUCLEOTIDE SEQUENCE</scope>
    <source>
        <tissue evidence="2">Whole body</tissue>
    </source>
</reference>
<evidence type="ECO:0000313" key="2">
    <source>
        <dbReference type="EMBL" id="KAK2716708.1"/>
    </source>
</evidence>
<name>A0AA88HT53_ARTSF</name>
<protein>
    <submittedName>
        <fullName evidence="2">Uncharacterized protein</fullName>
    </submittedName>
</protein>
<evidence type="ECO:0000313" key="3">
    <source>
        <dbReference type="Proteomes" id="UP001187531"/>
    </source>
</evidence>
<organism evidence="2 3">
    <name type="scientific">Artemia franciscana</name>
    <name type="common">Brine shrimp</name>
    <name type="synonym">Artemia sanfranciscana</name>
    <dbReference type="NCBI Taxonomy" id="6661"/>
    <lineage>
        <taxon>Eukaryota</taxon>
        <taxon>Metazoa</taxon>
        <taxon>Ecdysozoa</taxon>
        <taxon>Arthropoda</taxon>
        <taxon>Crustacea</taxon>
        <taxon>Branchiopoda</taxon>
        <taxon>Anostraca</taxon>
        <taxon>Artemiidae</taxon>
        <taxon>Artemia</taxon>
    </lineage>
</organism>
<comment type="caution">
    <text evidence="2">The sequence shown here is derived from an EMBL/GenBank/DDBJ whole genome shotgun (WGS) entry which is preliminary data.</text>
</comment>
<dbReference type="EMBL" id="JAVRJZ010000011">
    <property type="protein sequence ID" value="KAK2716708.1"/>
    <property type="molecule type" value="Genomic_DNA"/>
</dbReference>
<dbReference type="AlphaFoldDB" id="A0AA88HT53"/>
<feature type="transmembrane region" description="Helical" evidence="1">
    <location>
        <begin position="123"/>
        <end position="144"/>
    </location>
</feature>
<keyword evidence="3" id="KW-1185">Reference proteome</keyword>
<keyword evidence="1" id="KW-0812">Transmembrane</keyword>
<keyword evidence="1" id="KW-0472">Membrane</keyword>
<accession>A0AA88HT53</accession>
<gene>
    <name evidence="2" type="ORF">QYM36_007000</name>
</gene>
<dbReference type="Proteomes" id="UP001187531">
    <property type="component" value="Unassembled WGS sequence"/>
</dbReference>
<feature type="transmembrane region" description="Helical" evidence="1">
    <location>
        <begin position="91"/>
        <end position="111"/>
    </location>
</feature>
<feature type="transmembrane region" description="Helical" evidence="1">
    <location>
        <begin position="66"/>
        <end position="85"/>
    </location>
</feature>
<keyword evidence="1" id="KW-1133">Transmembrane helix</keyword>
<feature type="transmembrane region" description="Helical" evidence="1">
    <location>
        <begin position="24"/>
        <end position="45"/>
    </location>
</feature>